<dbReference type="SMART" id="SM00267">
    <property type="entry name" value="GGDEF"/>
    <property type="match status" value="1"/>
</dbReference>
<dbReference type="InterPro" id="IPR035919">
    <property type="entry name" value="EAL_sf"/>
</dbReference>
<keyword evidence="5" id="KW-1185">Reference proteome</keyword>
<dbReference type="Pfam" id="PF00990">
    <property type="entry name" value="GGDEF"/>
    <property type="match status" value="1"/>
</dbReference>
<dbReference type="InterPro" id="IPR013655">
    <property type="entry name" value="PAS_fold_3"/>
</dbReference>
<dbReference type="InterPro" id="IPR000160">
    <property type="entry name" value="GGDEF_dom"/>
</dbReference>
<dbReference type="InterPro" id="IPR035965">
    <property type="entry name" value="PAS-like_dom_sf"/>
</dbReference>
<dbReference type="FunFam" id="3.30.70.270:FF:000001">
    <property type="entry name" value="Diguanylate cyclase domain protein"/>
    <property type="match status" value="1"/>
</dbReference>
<dbReference type="Gene3D" id="3.20.20.450">
    <property type="entry name" value="EAL domain"/>
    <property type="match status" value="1"/>
</dbReference>
<dbReference type="Gene3D" id="2.10.70.100">
    <property type="match status" value="1"/>
</dbReference>
<dbReference type="PANTHER" id="PTHR44757:SF2">
    <property type="entry name" value="BIOFILM ARCHITECTURE MAINTENANCE PROTEIN MBAA"/>
    <property type="match status" value="1"/>
</dbReference>
<dbReference type="InterPro" id="IPR029787">
    <property type="entry name" value="Nucleotide_cyclase"/>
</dbReference>
<evidence type="ECO:0000313" key="4">
    <source>
        <dbReference type="EMBL" id="WFR96943.1"/>
    </source>
</evidence>
<dbReference type="InterPro" id="IPR043128">
    <property type="entry name" value="Rev_trsase/Diguanyl_cyclase"/>
</dbReference>
<dbReference type="CDD" id="cd01949">
    <property type="entry name" value="GGDEF"/>
    <property type="match status" value="1"/>
</dbReference>
<dbReference type="InterPro" id="IPR052155">
    <property type="entry name" value="Biofilm_reg_signaling"/>
</dbReference>
<dbReference type="SMART" id="SM00086">
    <property type="entry name" value="PAC"/>
    <property type="match status" value="2"/>
</dbReference>
<feature type="domain" description="EAL" evidence="2">
    <location>
        <begin position="587"/>
        <end position="838"/>
    </location>
</feature>
<dbReference type="SUPFAM" id="SSF141868">
    <property type="entry name" value="EAL domain-like"/>
    <property type="match status" value="1"/>
</dbReference>
<dbReference type="PANTHER" id="PTHR44757">
    <property type="entry name" value="DIGUANYLATE CYCLASE DGCP"/>
    <property type="match status" value="1"/>
</dbReference>
<dbReference type="GO" id="GO:0003824">
    <property type="term" value="F:catalytic activity"/>
    <property type="evidence" value="ECO:0007669"/>
    <property type="project" value="UniProtKB-ARBA"/>
</dbReference>
<dbReference type="SMART" id="SM00091">
    <property type="entry name" value="PAS"/>
    <property type="match status" value="3"/>
</dbReference>
<evidence type="ECO:0000259" key="1">
    <source>
        <dbReference type="PROSITE" id="PS50113"/>
    </source>
</evidence>
<feature type="domain" description="GGDEF" evidence="3">
    <location>
        <begin position="445"/>
        <end position="578"/>
    </location>
</feature>
<dbReference type="Pfam" id="PF08447">
    <property type="entry name" value="PAS_3"/>
    <property type="match status" value="2"/>
</dbReference>
<dbReference type="Gene3D" id="3.30.70.270">
    <property type="match status" value="1"/>
</dbReference>
<evidence type="ECO:0000259" key="3">
    <source>
        <dbReference type="PROSITE" id="PS50887"/>
    </source>
</evidence>
<dbReference type="InterPro" id="IPR000700">
    <property type="entry name" value="PAS-assoc_C"/>
</dbReference>
<dbReference type="SUPFAM" id="SSF55073">
    <property type="entry name" value="Nucleotide cyclase"/>
    <property type="match status" value="1"/>
</dbReference>
<evidence type="ECO:0000259" key="2">
    <source>
        <dbReference type="PROSITE" id="PS50883"/>
    </source>
</evidence>
<dbReference type="Proteomes" id="UP000249499">
    <property type="component" value="Chromosome"/>
</dbReference>
<dbReference type="RefSeq" id="WP_240539106.1">
    <property type="nucleotide sequence ID" value="NZ_CP117255.1"/>
</dbReference>
<dbReference type="PROSITE" id="PS50887">
    <property type="entry name" value="GGDEF"/>
    <property type="match status" value="1"/>
</dbReference>
<reference evidence="5" key="2">
    <citation type="journal article" date="2023" name="MicrobiologyOpen">
        <title>Genomics of the tumorigenes clade of the family Rhizobiaceae and description of Rhizobium rhododendri sp. nov.</title>
        <authorList>
            <person name="Kuzmanovic N."/>
            <person name="diCenzo G.C."/>
            <person name="Bunk B."/>
            <person name="Sproeer C."/>
            <person name="Fruehling A."/>
            <person name="Neumann-Schaal M."/>
            <person name="Overmann J."/>
            <person name="Smalla K."/>
        </authorList>
    </citation>
    <scope>NUCLEOTIDE SEQUENCE [LARGE SCALE GENOMIC DNA]</scope>
    <source>
        <strain evidence="5">1078</strain>
    </source>
</reference>
<dbReference type="InterPro" id="IPR000014">
    <property type="entry name" value="PAS"/>
</dbReference>
<proteinExistence type="predicted"/>
<dbReference type="CDD" id="cd00130">
    <property type="entry name" value="PAS"/>
    <property type="match status" value="2"/>
</dbReference>
<dbReference type="PROSITE" id="PS50113">
    <property type="entry name" value="PAC"/>
    <property type="match status" value="2"/>
</dbReference>
<dbReference type="NCBIfam" id="TIGR00229">
    <property type="entry name" value="sensory_box"/>
    <property type="match status" value="1"/>
</dbReference>
<sequence>MTWYSNDETRFDGVTAGAFDVLDRVPVATLAVSLANHCMVYANAAFCAQFGTPTGHTTVDELTLSADLPLLLGRLHALSAESSAESVSLRMQGNSDRAIWVSASFTKLAAPENCVLIQLADIDREKRTIEALAEKESRWNSALTGSGLGVWDHDFQTGRMSYSETWRKMRGYSSEEEVDAALENWILCVHPDDRDHVLKSIELQNSGRAESSTFLYRERHKDGHWIWIECRGAGVEWDEHGTPTRIIGTDIDITARKAAEELLIHTSRRLDLALDVSGIGVFEANIDTGEVEWDDRLLVIYGLEHTPKMKPYDTWLNAIHPDDFERMQGHLHDHMVSPEAFEQEYRIVRPDGTIRVIRARSATFSDSSGANRMIGANWDVTIEVGLRDELNRAKELAEARNIELELAKEKIEHIALHDHLTGLPNRRYLDRMLSARAEECRVDGTVLVVLHVDLDRFKQINDTLGHRAGDMMLKHAASVLRDGVATGDFLARIGGDEFVIVCTRKAFSRKISGLAEQVIRELHKPVRYEGHDIRFGASIGIAFDSGEELDAKQLLLNADIALYRAKGSGRNRYEFFSLDARQHIVTTKRLSDEILLGIERHEFIPFYQPQFSATTLDVIGVETLVRWNHPEHGILSPDSFMSTAEDLDVVAVLDRLVLEKALADQQSWRDAGIDIPKISVNVSARRLADPNLGKALRALKIKPGTVSFELLESISLDQYGETSLANLKRLRRFGIDIEIDDFGTGHASIVGLLRLSPKTLKIDRELIKPLVASAEQRRLVGSIIEIGRSQKIGVTAEGVETMEHARILAELGCDSLQGYALARPMPAADIPAFIRSECWRAGDHNIQAA</sequence>
<dbReference type="Pfam" id="PF00563">
    <property type="entry name" value="EAL"/>
    <property type="match status" value="1"/>
</dbReference>
<dbReference type="SUPFAM" id="SSF55785">
    <property type="entry name" value="PYP-like sensor domain (PAS domain)"/>
    <property type="match status" value="3"/>
</dbReference>
<protein>
    <submittedName>
        <fullName evidence="4">EAL domain-containing protein</fullName>
    </submittedName>
</protein>
<dbReference type="CDD" id="cd01948">
    <property type="entry name" value="EAL"/>
    <property type="match status" value="1"/>
</dbReference>
<dbReference type="InterPro" id="IPR001633">
    <property type="entry name" value="EAL_dom"/>
</dbReference>
<organism evidence="4 5">
    <name type="scientific">Rhizobium tumorigenes</name>
    <dbReference type="NCBI Taxonomy" id="2041385"/>
    <lineage>
        <taxon>Bacteria</taxon>
        <taxon>Pseudomonadati</taxon>
        <taxon>Pseudomonadota</taxon>
        <taxon>Alphaproteobacteria</taxon>
        <taxon>Hyphomicrobiales</taxon>
        <taxon>Rhizobiaceae</taxon>
        <taxon>Rhizobium/Agrobacterium group</taxon>
        <taxon>Rhizobium</taxon>
    </lineage>
</organism>
<name>A0AAF1K697_9HYPH</name>
<reference evidence="4 5" key="1">
    <citation type="journal article" date="2018" name="Sci. Rep.">
        <title>Rhizobium tumorigenes sp. nov., a novel plant tumorigenic bacterium isolated from cane gall tumors on thornless blackberry.</title>
        <authorList>
            <person name="Kuzmanovi N."/>
            <person name="Smalla K."/>
            <person name="Gronow S."/>
            <person name="PuBawska J."/>
        </authorList>
    </citation>
    <scope>NUCLEOTIDE SEQUENCE [LARGE SCALE GENOMIC DNA]</scope>
    <source>
        <strain evidence="4 5">1078</strain>
    </source>
</reference>
<dbReference type="EMBL" id="CP117255">
    <property type="protein sequence ID" value="WFR96943.1"/>
    <property type="molecule type" value="Genomic_DNA"/>
</dbReference>
<dbReference type="Gene3D" id="3.30.450.20">
    <property type="entry name" value="PAS domain"/>
    <property type="match status" value="3"/>
</dbReference>
<dbReference type="AlphaFoldDB" id="A0AAF1K697"/>
<dbReference type="SMART" id="SM00052">
    <property type="entry name" value="EAL"/>
    <property type="match status" value="1"/>
</dbReference>
<feature type="domain" description="PAC" evidence="1">
    <location>
        <begin position="341"/>
        <end position="392"/>
    </location>
</feature>
<dbReference type="NCBIfam" id="TIGR00254">
    <property type="entry name" value="GGDEF"/>
    <property type="match status" value="1"/>
</dbReference>
<dbReference type="InterPro" id="IPR001610">
    <property type="entry name" value="PAC"/>
</dbReference>
<dbReference type="KEGG" id="rtu:PR017_07475"/>
<accession>A0AAF1K697</accession>
<evidence type="ECO:0000313" key="5">
    <source>
        <dbReference type="Proteomes" id="UP000249499"/>
    </source>
</evidence>
<gene>
    <name evidence="4" type="ORF">PR017_07475</name>
</gene>
<dbReference type="PROSITE" id="PS50883">
    <property type="entry name" value="EAL"/>
    <property type="match status" value="1"/>
</dbReference>
<feature type="domain" description="PAC" evidence="1">
    <location>
        <begin position="212"/>
        <end position="265"/>
    </location>
</feature>